<dbReference type="AlphaFoldDB" id="A0AAE0X9R0"/>
<proteinExistence type="predicted"/>
<gene>
    <name evidence="2" type="ORF">B0T22DRAFT_460049</name>
</gene>
<organism evidence="2 3">
    <name type="scientific">Podospora appendiculata</name>
    <dbReference type="NCBI Taxonomy" id="314037"/>
    <lineage>
        <taxon>Eukaryota</taxon>
        <taxon>Fungi</taxon>
        <taxon>Dikarya</taxon>
        <taxon>Ascomycota</taxon>
        <taxon>Pezizomycotina</taxon>
        <taxon>Sordariomycetes</taxon>
        <taxon>Sordariomycetidae</taxon>
        <taxon>Sordariales</taxon>
        <taxon>Podosporaceae</taxon>
        <taxon>Podospora</taxon>
    </lineage>
</organism>
<evidence type="ECO:0000313" key="2">
    <source>
        <dbReference type="EMBL" id="KAK3688678.1"/>
    </source>
</evidence>
<accession>A0AAE0X9R0</accession>
<protein>
    <submittedName>
        <fullName evidence="2">Heterokaryon incompatibility protein-domain-containing protein</fullName>
    </submittedName>
</protein>
<evidence type="ECO:0000259" key="1">
    <source>
        <dbReference type="Pfam" id="PF06985"/>
    </source>
</evidence>
<name>A0AAE0X9R0_9PEZI</name>
<reference evidence="2" key="1">
    <citation type="journal article" date="2023" name="Mol. Phylogenet. Evol.">
        <title>Genome-scale phylogeny and comparative genomics of the fungal order Sordariales.</title>
        <authorList>
            <person name="Hensen N."/>
            <person name="Bonometti L."/>
            <person name="Westerberg I."/>
            <person name="Brannstrom I.O."/>
            <person name="Guillou S."/>
            <person name="Cros-Aarteil S."/>
            <person name="Calhoun S."/>
            <person name="Haridas S."/>
            <person name="Kuo A."/>
            <person name="Mondo S."/>
            <person name="Pangilinan J."/>
            <person name="Riley R."/>
            <person name="LaButti K."/>
            <person name="Andreopoulos B."/>
            <person name="Lipzen A."/>
            <person name="Chen C."/>
            <person name="Yan M."/>
            <person name="Daum C."/>
            <person name="Ng V."/>
            <person name="Clum A."/>
            <person name="Steindorff A."/>
            <person name="Ohm R.A."/>
            <person name="Martin F."/>
            <person name="Silar P."/>
            <person name="Natvig D.O."/>
            <person name="Lalanne C."/>
            <person name="Gautier V."/>
            <person name="Ament-Velasquez S.L."/>
            <person name="Kruys A."/>
            <person name="Hutchinson M.I."/>
            <person name="Powell A.J."/>
            <person name="Barry K."/>
            <person name="Miller A.N."/>
            <person name="Grigoriev I.V."/>
            <person name="Debuchy R."/>
            <person name="Gladieux P."/>
            <person name="Hiltunen Thoren M."/>
            <person name="Johannesson H."/>
        </authorList>
    </citation>
    <scope>NUCLEOTIDE SEQUENCE</scope>
    <source>
        <strain evidence="2">CBS 314.62</strain>
    </source>
</reference>
<comment type="caution">
    <text evidence="2">The sequence shown here is derived from an EMBL/GenBank/DDBJ whole genome shotgun (WGS) entry which is preliminary data.</text>
</comment>
<dbReference type="Proteomes" id="UP001270362">
    <property type="component" value="Unassembled WGS sequence"/>
</dbReference>
<dbReference type="EMBL" id="JAULSO010000002">
    <property type="protein sequence ID" value="KAK3688678.1"/>
    <property type="molecule type" value="Genomic_DNA"/>
</dbReference>
<dbReference type="PROSITE" id="PS50007">
    <property type="entry name" value="PIPLC_X_DOMAIN"/>
    <property type="match status" value="1"/>
</dbReference>
<reference evidence="2" key="2">
    <citation type="submission" date="2023-06" db="EMBL/GenBank/DDBJ databases">
        <authorList>
            <consortium name="Lawrence Berkeley National Laboratory"/>
            <person name="Haridas S."/>
            <person name="Hensen N."/>
            <person name="Bonometti L."/>
            <person name="Westerberg I."/>
            <person name="Brannstrom I.O."/>
            <person name="Guillou S."/>
            <person name="Cros-Aarteil S."/>
            <person name="Calhoun S."/>
            <person name="Kuo A."/>
            <person name="Mondo S."/>
            <person name="Pangilinan J."/>
            <person name="Riley R."/>
            <person name="Labutti K."/>
            <person name="Andreopoulos B."/>
            <person name="Lipzen A."/>
            <person name="Chen C."/>
            <person name="Yanf M."/>
            <person name="Daum C."/>
            <person name="Ng V."/>
            <person name="Clum A."/>
            <person name="Steindorff A."/>
            <person name="Ohm R."/>
            <person name="Martin F."/>
            <person name="Silar P."/>
            <person name="Natvig D."/>
            <person name="Lalanne C."/>
            <person name="Gautier V."/>
            <person name="Ament-Velasquez S.L."/>
            <person name="Kruys A."/>
            <person name="Hutchinson M.I."/>
            <person name="Powell A.J."/>
            <person name="Barry K."/>
            <person name="Miller A.N."/>
            <person name="Grigoriev I.V."/>
            <person name="Debuchy R."/>
            <person name="Gladieux P."/>
            <person name="Thoren M.H."/>
            <person name="Johannesson H."/>
        </authorList>
    </citation>
    <scope>NUCLEOTIDE SEQUENCE</scope>
    <source>
        <strain evidence="2">CBS 314.62</strain>
    </source>
</reference>
<dbReference type="Pfam" id="PF06985">
    <property type="entry name" value="HET"/>
    <property type="match status" value="1"/>
</dbReference>
<keyword evidence="3" id="KW-1185">Reference proteome</keyword>
<feature type="domain" description="Heterokaryon incompatibility" evidence="1">
    <location>
        <begin position="70"/>
        <end position="220"/>
    </location>
</feature>
<evidence type="ECO:0000313" key="3">
    <source>
        <dbReference type="Proteomes" id="UP001270362"/>
    </source>
</evidence>
<dbReference type="InterPro" id="IPR010730">
    <property type="entry name" value="HET"/>
</dbReference>
<sequence length="573" mass="63727">MTSITMDTTTATLKQKAAVISNWIQRCDADHAGSSCKSVAAGITPKRLVHLDPTTDTARLITTPTPVPPYVALSYVWGPAELSLTTTTANLAQMQSAIPISTLPATLSQVFTLCRHLSIPHLWIDALCIVQDDPHDKTTEIDNMGYIYWNARLQIAAMASRGASHGLLPQQSRDQHPPRPAERDYHHLIMRACRSLRQNVWDDALREFYPLLTRGWTFQERILARRCVHFTVSELVWECKRTRWCECEGIESSNTNTHTNTNTAGNLINNMSAAFEACIMLRDAAASQKVIPMWRECVMGYSKRRLTDPEDRLVAISGIARILRGTVGREKYLAGLWADAMPFELLWRCDQSRVAGLGASKTRRPSWSWCSVDCGVDWPAVEAGGGREENNAERCGGEFEQSLEYLTSGTYFEGGLTGVRVMETRIEPEDVGFGPVELGMLILWTRAVPVEVKRHAVAAGWMEAHQTEWIIEGQMGRVLPFYPDIQLPELAVGGVEQGEEGSVGHDQLGKYVFVEIASKSTEAGRWEAGLVVRKGVGDDAYERVGMAGWIVCQARQEGCGFFDFAQYSRVALV</sequence>
<dbReference type="PANTHER" id="PTHR33112">
    <property type="entry name" value="DOMAIN PROTEIN, PUTATIVE-RELATED"/>
    <property type="match status" value="1"/>
</dbReference>
<dbReference type="PANTHER" id="PTHR33112:SF9">
    <property type="entry name" value="HETEROKARYON INCOMPATIBILITY DOMAIN-CONTAINING PROTEIN"/>
    <property type="match status" value="1"/>
</dbReference>